<evidence type="ECO:0000256" key="12">
    <source>
        <dbReference type="PROSITE-ProRule" id="PRU01360"/>
    </source>
</evidence>
<keyword evidence="4 12" id="KW-1134">Transmembrane beta strand</keyword>
<dbReference type="Gene3D" id="2.40.170.20">
    <property type="entry name" value="TonB-dependent receptor, beta-barrel domain"/>
    <property type="match status" value="1"/>
</dbReference>
<evidence type="ECO:0000313" key="17">
    <source>
        <dbReference type="EMBL" id="MBB1162173.1"/>
    </source>
</evidence>
<evidence type="ECO:0000259" key="16">
    <source>
        <dbReference type="Pfam" id="PF07715"/>
    </source>
</evidence>
<evidence type="ECO:0000256" key="5">
    <source>
        <dbReference type="ARBA" id="ARBA00022692"/>
    </source>
</evidence>
<keyword evidence="7" id="KW-0406">Ion transport</keyword>
<evidence type="ECO:0000256" key="3">
    <source>
        <dbReference type="ARBA" id="ARBA00022448"/>
    </source>
</evidence>
<gene>
    <name evidence="17" type="ORF">H4F90_09280</name>
</gene>
<accession>A0A839HJI8</accession>
<evidence type="ECO:0000256" key="10">
    <source>
        <dbReference type="ARBA" id="ARBA00023170"/>
    </source>
</evidence>
<keyword evidence="5 12" id="KW-0812">Transmembrane</keyword>
<dbReference type="InterPro" id="IPR039426">
    <property type="entry name" value="TonB-dep_rcpt-like"/>
</dbReference>
<evidence type="ECO:0000256" key="11">
    <source>
        <dbReference type="ARBA" id="ARBA00023237"/>
    </source>
</evidence>
<dbReference type="Pfam" id="PF07715">
    <property type="entry name" value="Plug"/>
    <property type="match status" value="1"/>
</dbReference>
<organism evidence="17 18">
    <name type="scientific">Aquariibacter albus</name>
    <dbReference type="NCBI Taxonomy" id="2759899"/>
    <lineage>
        <taxon>Bacteria</taxon>
        <taxon>Pseudomonadati</taxon>
        <taxon>Pseudomonadota</taxon>
        <taxon>Betaproteobacteria</taxon>
        <taxon>Burkholderiales</taxon>
        <taxon>Sphaerotilaceae</taxon>
        <taxon>Aquariibacter</taxon>
    </lineage>
</organism>
<evidence type="ECO:0000256" key="14">
    <source>
        <dbReference type="SAM" id="SignalP"/>
    </source>
</evidence>
<keyword evidence="8 13" id="KW-0798">TonB box</keyword>
<dbReference type="EMBL" id="JACIVI010000002">
    <property type="protein sequence ID" value="MBB1162173.1"/>
    <property type="molecule type" value="Genomic_DNA"/>
</dbReference>
<evidence type="ECO:0000313" key="18">
    <source>
        <dbReference type="Proteomes" id="UP000586093"/>
    </source>
</evidence>
<evidence type="ECO:0000256" key="9">
    <source>
        <dbReference type="ARBA" id="ARBA00023136"/>
    </source>
</evidence>
<evidence type="ECO:0000259" key="15">
    <source>
        <dbReference type="Pfam" id="PF00593"/>
    </source>
</evidence>
<dbReference type="InterPro" id="IPR036942">
    <property type="entry name" value="Beta-barrel_TonB_sf"/>
</dbReference>
<dbReference type="PANTHER" id="PTHR30069:SF53">
    <property type="entry name" value="COLICIN I RECEPTOR-RELATED"/>
    <property type="match status" value="1"/>
</dbReference>
<feature type="chain" id="PRO_5032715561" evidence="14">
    <location>
        <begin position="38"/>
        <end position="776"/>
    </location>
</feature>
<dbReference type="InterPro" id="IPR012910">
    <property type="entry name" value="Plug_dom"/>
</dbReference>
<keyword evidence="3 12" id="KW-0813">Transport</keyword>
<comment type="caution">
    <text evidence="17">The sequence shown here is derived from an EMBL/GenBank/DDBJ whole genome shotgun (WGS) entry which is preliminary data.</text>
</comment>
<evidence type="ECO:0000256" key="13">
    <source>
        <dbReference type="RuleBase" id="RU003357"/>
    </source>
</evidence>
<name>A0A839HJI8_9BURK</name>
<dbReference type="InterPro" id="IPR037066">
    <property type="entry name" value="Plug_dom_sf"/>
</dbReference>
<dbReference type="GO" id="GO:0015344">
    <property type="term" value="F:siderophore uptake transmembrane transporter activity"/>
    <property type="evidence" value="ECO:0007669"/>
    <property type="project" value="TreeGrafter"/>
</dbReference>
<keyword evidence="18" id="KW-1185">Reference proteome</keyword>
<dbReference type="GO" id="GO:0044718">
    <property type="term" value="P:siderophore transmembrane transport"/>
    <property type="evidence" value="ECO:0007669"/>
    <property type="project" value="TreeGrafter"/>
</dbReference>
<dbReference type="GO" id="GO:0009279">
    <property type="term" value="C:cell outer membrane"/>
    <property type="evidence" value="ECO:0007669"/>
    <property type="project" value="UniProtKB-SubCell"/>
</dbReference>
<reference evidence="17 18" key="1">
    <citation type="submission" date="2020-08" db="EMBL/GenBank/DDBJ databases">
        <title>Aquariorum lacteus gen. nov., sp. nov., a new member of the family Comamonadaceae, isolated from freshwater aquarium.</title>
        <authorList>
            <person name="Chun S.-J."/>
        </authorList>
    </citation>
    <scope>NUCLEOTIDE SEQUENCE [LARGE SCALE GENOMIC DNA]</scope>
    <source>
        <strain evidence="17 18">SJAQ100</strain>
    </source>
</reference>
<evidence type="ECO:0000256" key="2">
    <source>
        <dbReference type="ARBA" id="ARBA00009810"/>
    </source>
</evidence>
<evidence type="ECO:0000256" key="6">
    <source>
        <dbReference type="ARBA" id="ARBA00022729"/>
    </source>
</evidence>
<dbReference type="Gene3D" id="2.170.130.10">
    <property type="entry name" value="TonB-dependent receptor, plug domain"/>
    <property type="match status" value="1"/>
</dbReference>
<feature type="signal peptide" evidence="14">
    <location>
        <begin position="1"/>
        <end position="37"/>
    </location>
</feature>
<keyword evidence="9 12" id="KW-0472">Membrane</keyword>
<keyword evidence="6 14" id="KW-0732">Signal</keyword>
<dbReference type="PANTHER" id="PTHR30069">
    <property type="entry name" value="TONB-DEPENDENT OUTER MEMBRANE RECEPTOR"/>
    <property type="match status" value="1"/>
</dbReference>
<dbReference type="AlphaFoldDB" id="A0A839HJI8"/>
<comment type="subcellular location">
    <subcellularLocation>
        <location evidence="1 12">Cell outer membrane</location>
        <topology evidence="1 12">Multi-pass membrane protein</topology>
    </subcellularLocation>
</comment>
<sequence length="776" mass="85662">MSLAHRVPSPARPVLRPLARTLLGLGLASLATGPAWAEAQAQASAGETQLERVRVTADRPTSLPIEIPTTTEGVSRDLIEQRINATDSSDALKYLPSLTVRKRNIGDYDHAVLASRASGTGNSARSLVYADGILLSNLLGNGAEFTPRWGLVTPEEIERVDVLYGPFSAAYPGNSAGAIVDYVTRMPERFEAHAKLKGFFQDYKLYGTNERYRGGQGSLSLGDRAGRFSWWLALDRLDNEGQPLVIARGLVPSATSGAGTPVRGGVPDRDHFGRPVINYGTTTQTETRQDHAKLKLAYDLTPTLRASYSLAWWQNEAERHADSFLRNAAGQPVFSGTVNIDGRSYALGNTTFSESRGRFEHLAHGFSLKSHTRGTWDWEATASLYDYATDKVSSSTTALPAALQGGAGRLVDQGGTGWMTLAAKGIWRPEGLQGPHLVEFGLQRDTFRLRRREFTTSDWTRDAAATASARFEGETELTSLWAQDTWRFAPGWRTVLGGRFENWQARDGLRQAGSTTVRYGERDENSFSPKAAIAWTYSEDWTFKASVGRAVRNPTVNELFQGGVNTSTGLPTNNDPNLKPEKSVTTELSAERLLDHGLLRATLFAERSRDALYSQVNASGVNTVQNVGRIDTVGVELAAQARRVLVPGLDLLGSLTYADSEIKENEAFPASVGKRQPRVPDWRASLLASYAFTERLQGSFGARFSGKQFGQLDNSDTNGFSYQGFSRYFVTDVRVQYRIDRQWRASFGIDNLNNEKYWAFHPYPQRTFHAELRFDL</sequence>
<dbReference type="InterPro" id="IPR000531">
    <property type="entry name" value="Beta-barrel_TonB"/>
</dbReference>
<dbReference type="PROSITE" id="PS52016">
    <property type="entry name" value="TONB_DEPENDENT_REC_3"/>
    <property type="match status" value="1"/>
</dbReference>
<dbReference type="CDD" id="cd01347">
    <property type="entry name" value="ligand_gated_channel"/>
    <property type="match status" value="1"/>
</dbReference>
<feature type="domain" description="TonB-dependent receptor-like beta-barrel" evidence="15">
    <location>
        <begin position="334"/>
        <end position="752"/>
    </location>
</feature>
<comment type="similarity">
    <text evidence="2 12 13">Belongs to the TonB-dependent receptor family.</text>
</comment>
<keyword evidence="11 12" id="KW-0998">Cell outer membrane</keyword>
<evidence type="ECO:0000256" key="1">
    <source>
        <dbReference type="ARBA" id="ARBA00004571"/>
    </source>
</evidence>
<evidence type="ECO:0000256" key="8">
    <source>
        <dbReference type="ARBA" id="ARBA00023077"/>
    </source>
</evidence>
<dbReference type="Proteomes" id="UP000586093">
    <property type="component" value="Unassembled WGS sequence"/>
</dbReference>
<evidence type="ECO:0000256" key="7">
    <source>
        <dbReference type="ARBA" id="ARBA00023065"/>
    </source>
</evidence>
<dbReference type="Pfam" id="PF00593">
    <property type="entry name" value="TonB_dep_Rec_b-barrel"/>
    <property type="match status" value="1"/>
</dbReference>
<dbReference type="SUPFAM" id="SSF56935">
    <property type="entry name" value="Porins"/>
    <property type="match status" value="1"/>
</dbReference>
<dbReference type="RefSeq" id="WP_182663815.1">
    <property type="nucleotide sequence ID" value="NZ_JACIVI010000002.1"/>
</dbReference>
<keyword evidence="10 17" id="KW-0675">Receptor</keyword>
<feature type="domain" description="TonB-dependent receptor plug" evidence="16">
    <location>
        <begin position="66"/>
        <end position="178"/>
    </location>
</feature>
<proteinExistence type="inferred from homology"/>
<evidence type="ECO:0000256" key="4">
    <source>
        <dbReference type="ARBA" id="ARBA00022452"/>
    </source>
</evidence>
<protein>
    <submittedName>
        <fullName evidence="17">TonB-dependent receptor</fullName>
    </submittedName>
</protein>